<keyword evidence="4" id="KW-1015">Disulfide bond</keyword>
<feature type="domain" description="Fibronectin type-III" evidence="7">
    <location>
        <begin position="918"/>
        <end position="1003"/>
    </location>
</feature>
<dbReference type="InterPro" id="IPR003305">
    <property type="entry name" value="CenC_carb-bd"/>
</dbReference>
<dbReference type="SUPFAM" id="SSF49265">
    <property type="entry name" value="Fibronectin type III"/>
    <property type="match status" value="6"/>
</dbReference>
<dbReference type="SUPFAM" id="SSF49785">
    <property type="entry name" value="Galactose-binding domain-like"/>
    <property type="match status" value="3"/>
</dbReference>
<feature type="domain" description="Fibronectin type-III" evidence="7">
    <location>
        <begin position="2314"/>
        <end position="2399"/>
    </location>
</feature>
<dbReference type="InterPro" id="IPR050964">
    <property type="entry name" value="Striated_Muscle_Regulatory"/>
</dbReference>
<feature type="domain" description="Fibronectin type-III" evidence="7">
    <location>
        <begin position="2405"/>
        <end position="2490"/>
    </location>
</feature>
<dbReference type="RefSeq" id="WP_200356170.1">
    <property type="nucleotide sequence ID" value="NZ_JAENIL010000024.1"/>
</dbReference>
<dbReference type="PANTHER" id="PTHR13817:SF73">
    <property type="entry name" value="FIBRONECTIN TYPE-III DOMAIN-CONTAINING PROTEIN"/>
    <property type="match status" value="1"/>
</dbReference>
<dbReference type="InterPro" id="IPR011050">
    <property type="entry name" value="Pectin_lyase_fold/virulence"/>
</dbReference>
<dbReference type="InterPro" id="IPR013320">
    <property type="entry name" value="ConA-like_dom_sf"/>
</dbReference>
<dbReference type="Pfam" id="PF13385">
    <property type="entry name" value="Laminin_G_3"/>
    <property type="match status" value="2"/>
</dbReference>
<organism evidence="8 9">
    <name type="scientific">Pelagicoccus mobilis</name>
    <dbReference type="NCBI Taxonomy" id="415221"/>
    <lineage>
        <taxon>Bacteria</taxon>
        <taxon>Pseudomonadati</taxon>
        <taxon>Verrucomicrobiota</taxon>
        <taxon>Opitutia</taxon>
        <taxon>Puniceicoccales</taxon>
        <taxon>Pelagicoccaceae</taxon>
        <taxon>Pelagicoccus</taxon>
    </lineage>
</organism>
<proteinExistence type="predicted"/>
<evidence type="ECO:0000256" key="1">
    <source>
        <dbReference type="ARBA" id="ARBA00022729"/>
    </source>
</evidence>
<dbReference type="InterPro" id="IPR012334">
    <property type="entry name" value="Pectin_lyas_fold"/>
</dbReference>
<dbReference type="EMBL" id="JAENIL010000024">
    <property type="protein sequence ID" value="MBK1877957.1"/>
    <property type="molecule type" value="Genomic_DNA"/>
</dbReference>
<feature type="region of interest" description="Disordered" evidence="5">
    <location>
        <begin position="595"/>
        <end position="614"/>
    </location>
</feature>
<evidence type="ECO:0000313" key="9">
    <source>
        <dbReference type="Proteomes" id="UP000617628"/>
    </source>
</evidence>
<dbReference type="Pfam" id="PF00041">
    <property type="entry name" value="fn3"/>
    <property type="match status" value="3"/>
</dbReference>
<comment type="caution">
    <text evidence="8">The sequence shown here is derived from an EMBL/GenBank/DDBJ whole genome shotgun (WGS) entry which is preliminary data.</text>
</comment>
<dbReference type="Pfam" id="PF18998">
    <property type="entry name" value="Flg_new_2"/>
    <property type="match status" value="1"/>
</dbReference>
<dbReference type="PROSITE" id="PS50853">
    <property type="entry name" value="FN3"/>
    <property type="match status" value="8"/>
</dbReference>
<sequence>MLRQCWTSILALGAAAVSFTASVSGQFHWQSLPNFSHAGYKGGGVPLPNDVPTVLTVNPEVGDDTERIQNAIDQVSAMPIQANGYRGAVLLTAGTYEVTTELRIASDGVVLRGEGQDVSVIDFDGSDPFGYALLIGGGSYDDWKTQVPDTIQPITTSFIPIGSYSFAIEDASDYSVGDEIVIWHEAKSAWFESVDQGGVINETPWEFQDNWEDVRYRRIITNIDGHVLTVDAPVFMDLDWSLASLWVYKYDRPAINENIGIEDFTINIVTESESDETQARIAVHWRGADDCWARRVTTRHFWDAGFRFSGAVHCTVEDCSAVEPHSLVGGARRYNFHSNSAQLILFKNCYANNARHAFVTNGHANDSGIVFLDCEAENNITSSECHQRWTTGVLFDSIAFTGEAITPTQNGTVLLLGNRGDAGNAQGWAAANCVAWRCDATANGNRIVLQDPPGSAQNYAIGCLGSISGSYNFPGTIGLVKLVSDVVTWPRSLYEAQIAERAAASSDTTAPAVPGNLDGGNTPDGTITLSWDAISGESDVVFYRIYRDGIAINTTLNTTYVDGDLVPETTYIYSIAAVDHAGNVSGLSGGKTLTTPADYTAPETPQRPTATPSSAFSVDLTWPLSGDDFGLAFYRVYRNGVQIGSTGGTSFSDSGLSAGVTYFYAVRAVDLAGNPSAMSPMILVTTPSAGYDPFLWLGMPFEQETGDSVLDVTDNNNDGLLVGNAMRVANGRFGRALEFNGVSGHVDLGNLDIPSTAMSIAAWIRPDDFGISDARIISKATGTAEDDHIWMLSTISSGGTKLRFRLKTFGSFATSTLVGSTSIPVGGWTHVAATYDGATMRIYINGVLDGSMPRVGNVFEDTTVSATIGNHPFGGKAFDGLIDDVRIYRRALSGADVLAALNESVNSTGTTDSENPSVPSSLTAIRLSETQAQLSWSAATDNVGVLGYIVTRDGVEIGSTAGTSFVDHGLEPFSIHEYSIVAFDSSGNQSLGSNLAVIDTSSSNQPPTTPQNLVVAGVSQTEIGLSWDPSVDDGAVTGYRIFRDSLLIGTAATTSYTDSGLAGNSSYQYQVQAVDDDVLFSTLSAAVTGMTFAPPPNALQEPGFETSTMLPWRFYTSGSGNASLTSPGYSGNNAAKLTINTTASNIQFYQNDVPLEPNTEYRLTFAAYSSSGRDLRVSLQKNKSPYTNYGLNRARAYLTQEWQTFTIDFTTKNFYSPVEDGRFYFWLGSDAKGGDRYFIDDVVLSPLTASNGAIDVNVSGLGSVAKSPDQLAYQAGQQVTLTATPNSGWVFDRWSGDLDSTDNPLSVTVAGDLSATAVFTPVDGSAVFDIWYGDSQKFGIRGIPQAQINILGSVVIPDQIESLSYALNGVPKGALSMGPDENIRLARPGDFNVEIPFPDLQDGLNVVTVTATGIGGAQYSKDISVNVLINNVWPLPYTVNWSQASTIDDVAQVVDGKWELVPSGVKVVESHYDRLIAIGDIDWTDYEVTVPITVHGYDPQDAPLEPLVGIMLRWDGHGQVGTEQPGTEWRPIGAMGVHGWYEEGARGGHHFQIFETGTDKFPGYPGMTLPLETTYIFKMRVETTSADGPGLYHYKVWPLGQAEPSEWGITRQAEEGLSKGSMMLVAHYVEATFGNVIVNKLSEDTDAPTAPHNLQGSILSGGEVYLSWPESTDNTGIAYYQIVRNAIPFAQSSTTNFTDDTVIPGNSFRYRVLAVDLDGNFSDSSNEVVYGFGSPPIVDTDLWLGLGFEETGGALAYDRSENGNDGVLSSGVLRSTAGKFGRGIELGVGSGQVDLGTMDIPSTAFTMSAWIKPDSFNVLDARILSKASSDSEEDHLWMLSTFLGSGGVKARVRIKTDIIGTQTLVGNTNLIAGEWTHLAASYDGNWIRLYVNGAFDSAIAMSGDLVQDVSVPAAIGNQPHGGKGFDGLIDDVQIHLRRLSDAEIVALQSASVTPVNPNDTEPPTSPGSLTASLISDTRAQLSWDASTDNIGVIGYSILRDGIQLSNTVGNSFTNSNLTPGADHDFTVVAFDFAGNKSLPSNVANVEVPTDNQPPSVPQNLQATGASQTEINLTWDPSTDDGSVSEYRIFRDTVQVGTSSNASYTDSGLVADSSYDYQVQAVDDTSIVSGLSGVARGTTLPEPEPAPGPGPNVLQNPGFESGSLPTWRFYTSGSGGASVVSPGYTGSNAVKLTINSNASNIQLYQNDVPLEPNTDYRLTFAAYSTSGRDFRVSLTKHSSPYSNYGINRVRSYLTMDWQVFTIEFTTKNFSSPVSDGRLYFWLGDDARAGDRYYIDDIVLAPVDSAVAPDSQAPSVPAGLSATLLSDSQVQLNWSGSTDNVGVVGYNIYRDGGLIGNTSTTSFVDSGPVPGNSHNYTVAAYDLAGNQSAPSSGETVVIPAPSQPPSIPQNLAALGTSQTEISVTWDASTDDGSVVEYRVYRDSALIGTSSSTSYNDSGLTADTSYQYQVLAVDDESNASGLSDAETGTTLPAPSGDPEPNALQNPDFESGAVTPWRFYTSGSGGASVVSPGFSSANAVQVAVNNAASNIQLFQNDLPLQPNTNYRLTFNAYSNSGRDFRVSLQKDSSPYTNYGLNRVRAYLTSGWQSFTIEFNTRNFSSPVTDGRLSFWFANDARAGDRYFIDDVVLTEL</sequence>
<evidence type="ECO:0000256" key="4">
    <source>
        <dbReference type="ARBA" id="ARBA00023157"/>
    </source>
</evidence>
<dbReference type="SMART" id="SM00060">
    <property type="entry name" value="FN3"/>
    <property type="match status" value="9"/>
</dbReference>
<dbReference type="InterPro" id="IPR008979">
    <property type="entry name" value="Galactose-bd-like_sf"/>
</dbReference>
<feature type="domain" description="Fibronectin type-III" evidence="7">
    <location>
        <begin position="2056"/>
        <end position="2141"/>
    </location>
</feature>
<keyword evidence="3" id="KW-0378">Hydrolase</keyword>
<dbReference type="InterPro" id="IPR036116">
    <property type="entry name" value="FN3_sf"/>
</dbReference>
<evidence type="ECO:0000256" key="2">
    <source>
        <dbReference type="ARBA" id="ARBA00022737"/>
    </source>
</evidence>
<dbReference type="SUPFAM" id="SSF49899">
    <property type="entry name" value="Concanavalin A-like lectins/glucanases"/>
    <property type="match status" value="2"/>
</dbReference>
<feature type="signal peptide" evidence="6">
    <location>
        <begin position="1"/>
        <end position="23"/>
    </location>
</feature>
<dbReference type="InterPro" id="IPR013783">
    <property type="entry name" value="Ig-like_fold"/>
</dbReference>
<evidence type="ECO:0000256" key="6">
    <source>
        <dbReference type="SAM" id="SignalP"/>
    </source>
</evidence>
<dbReference type="InterPro" id="IPR003961">
    <property type="entry name" value="FN3_dom"/>
</dbReference>
<feature type="domain" description="Fibronectin type-III" evidence="7">
    <location>
        <begin position="1009"/>
        <end position="1096"/>
    </location>
</feature>
<dbReference type="InterPro" id="IPR044060">
    <property type="entry name" value="Bacterial_rp_domain"/>
</dbReference>
<dbReference type="Proteomes" id="UP000617628">
    <property type="component" value="Unassembled WGS sequence"/>
</dbReference>
<name>A0A934VQ43_9BACT</name>
<dbReference type="SMART" id="SM00560">
    <property type="entry name" value="LamGL"/>
    <property type="match status" value="2"/>
</dbReference>
<dbReference type="PANTHER" id="PTHR13817">
    <property type="entry name" value="TITIN"/>
    <property type="match status" value="1"/>
</dbReference>
<dbReference type="GO" id="GO:0016798">
    <property type="term" value="F:hydrolase activity, acting on glycosyl bonds"/>
    <property type="evidence" value="ECO:0007669"/>
    <property type="project" value="InterPro"/>
</dbReference>
<dbReference type="Gene3D" id="2.160.20.10">
    <property type="entry name" value="Single-stranded right-handed beta-helix, Pectin lyase-like"/>
    <property type="match status" value="1"/>
</dbReference>
<feature type="region of interest" description="Disordered" evidence="5">
    <location>
        <begin position="2475"/>
        <end position="2504"/>
    </location>
</feature>
<evidence type="ECO:0000259" key="7">
    <source>
        <dbReference type="PROSITE" id="PS50853"/>
    </source>
</evidence>
<dbReference type="Gene3D" id="2.60.40.10">
    <property type="entry name" value="Immunoglobulins"/>
    <property type="match status" value="9"/>
</dbReference>
<feature type="domain" description="Fibronectin type-III" evidence="7">
    <location>
        <begin position="1965"/>
        <end position="2050"/>
    </location>
</feature>
<protein>
    <submittedName>
        <fullName evidence="8">Carbohydrate binding domain-containing protein</fullName>
    </submittedName>
</protein>
<dbReference type="Pfam" id="PF02018">
    <property type="entry name" value="CBM_4_9"/>
    <property type="match status" value="3"/>
</dbReference>
<keyword evidence="9" id="KW-1185">Reference proteome</keyword>
<dbReference type="CDD" id="cd00063">
    <property type="entry name" value="FN3"/>
    <property type="match status" value="9"/>
</dbReference>
<keyword evidence="1 6" id="KW-0732">Signal</keyword>
<dbReference type="Gene3D" id="2.60.120.200">
    <property type="match status" value="2"/>
</dbReference>
<keyword evidence="2" id="KW-0677">Repeat</keyword>
<feature type="compositionally biased region" description="Polar residues" evidence="5">
    <location>
        <begin position="2475"/>
        <end position="2489"/>
    </location>
</feature>
<evidence type="ECO:0000313" key="8">
    <source>
        <dbReference type="EMBL" id="MBK1877957.1"/>
    </source>
</evidence>
<reference evidence="8" key="1">
    <citation type="submission" date="2021-01" db="EMBL/GenBank/DDBJ databases">
        <title>Modified the classification status of verrucomicrobia.</title>
        <authorList>
            <person name="Feng X."/>
        </authorList>
    </citation>
    <scope>NUCLEOTIDE SEQUENCE</scope>
    <source>
        <strain evidence="8">KCTC 13126</strain>
    </source>
</reference>
<accession>A0A934VQ43</accession>
<feature type="domain" description="Fibronectin type-III" evidence="7">
    <location>
        <begin position="604"/>
        <end position="689"/>
    </location>
</feature>
<evidence type="ECO:0000256" key="3">
    <source>
        <dbReference type="ARBA" id="ARBA00022801"/>
    </source>
</evidence>
<feature type="chain" id="PRO_5038059341" evidence="6">
    <location>
        <begin position="24"/>
        <end position="2648"/>
    </location>
</feature>
<evidence type="ECO:0000256" key="5">
    <source>
        <dbReference type="SAM" id="MobiDB-lite"/>
    </source>
</evidence>
<gene>
    <name evidence="8" type="ORF">JIN87_13855</name>
</gene>
<dbReference type="InterPro" id="IPR006558">
    <property type="entry name" value="LamG-like"/>
</dbReference>
<dbReference type="SUPFAM" id="SSF51126">
    <property type="entry name" value="Pectin lyase-like"/>
    <property type="match status" value="1"/>
</dbReference>
<dbReference type="Gene3D" id="2.60.120.260">
    <property type="entry name" value="Galactose-binding domain-like"/>
    <property type="match status" value="3"/>
</dbReference>
<feature type="domain" description="Fibronectin type-III" evidence="7">
    <location>
        <begin position="513"/>
        <end position="598"/>
    </location>
</feature>